<name>A0A7C4LNY6_9PLAN</name>
<feature type="region of interest" description="Disordered" evidence="1">
    <location>
        <begin position="230"/>
        <end position="251"/>
    </location>
</feature>
<evidence type="ECO:0008006" key="4">
    <source>
        <dbReference type="Google" id="ProtNLM"/>
    </source>
</evidence>
<evidence type="ECO:0000256" key="2">
    <source>
        <dbReference type="SAM" id="SignalP"/>
    </source>
</evidence>
<protein>
    <recommendedName>
        <fullName evidence="4">OmpA-like domain-containing protein</fullName>
    </recommendedName>
</protein>
<evidence type="ECO:0000313" key="3">
    <source>
        <dbReference type="EMBL" id="HGT40319.1"/>
    </source>
</evidence>
<proteinExistence type="predicted"/>
<feature type="chain" id="PRO_5027603825" description="OmpA-like domain-containing protein" evidence="2">
    <location>
        <begin position="27"/>
        <end position="251"/>
    </location>
</feature>
<feature type="signal peptide" evidence="2">
    <location>
        <begin position="1"/>
        <end position="26"/>
    </location>
</feature>
<comment type="caution">
    <text evidence="3">The sequence shown here is derived from an EMBL/GenBank/DDBJ whole genome shotgun (WGS) entry which is preliminary data.</text>
</comment>
<keyword evidence="2" id="KW-0732">Signal</keyword>
<reference evidence="3" key="1">
    <citation type="journal article" date="2020" name="mSystems">
        <title>Genome- and Community-Level Interaction Insights into Carbon Utilization and Element Cycling Functions of Hydrothermarchaeota in Hydrothermal Sediment.</title>
        <authorList>
            <person name="Zhou Z."/>
            <person name="Liu Y."/>
            <person name="Xu W."/>
            <person name="Pan J."/>
            <person name="Luo Z.H."/>
            <person name="Li M."/>
        </authorList>
    </citation>
    <scope>NUCLEOTIDE SEQUENCE [LARGE SCALE GENOMIC DNA]</scope>
    <source>
        <strain evidence="3">SpSt-508</strain>
    </source>
</reference>
<sequence>MGRRGWRRWVVTCLAAHGLAGTAGWAQEPTKYSQEWWAWRAQDPPGARQVEKKGKLWPPFPRPQGEPQRWEHQYHHAHYWPYPYSCQDQAYVRGVIDQQAGNGWIAATTLLDYHFQDDTQELNSAGRRQLQWILTQAPLAYRGVYVAQGTSPQIGQLRIAKVREALDELGLDASAPVVLRPASPYGRPAEEIDFLRRLELQSTPRPRLFVVGTGTRGASNNAGLMNASGLGSASAGGGGNTSGGNSGGTTR</sequence>
<feature type="compositionally biased region" description="Gly residues" evidence="1">
    <location>
        <begin position="234"/>
        <end position="251"/>
    </location>
</feature>
<evidence type="ECO:0000256" key="1">
    <source>
        <dbReference type="SAM" id="MobiDB-lite"/>
    </source>
</evidence>
<organism evidence="3">
    <name type="scientific">Schlesneria paludicola</name>
    <dbReference type="NCBI Taxonomy" id="360056"/>
    <lineage>
        <taxon>Bacteria</taxon>
        <taxon>Pseudomonadati</taxon>
        <taxon>Planctomycetota</taxon>
        <taxon>Planctomycetia</taxon>
        <taxon>Planctomycetales</taxon>
        <taxon>Planctomycetaceae</taxon>
        <taxon>Schlesneria</taxon>
    </lineage>
</organism>
<dbReference type="AlphaFoldDB" id="A0A7C4LNY6"/>
<accession>A0A7C4LNY6</accession>
<gene>
    <name evidence="3" type="ORF">ENS64_13815</name>
</gene>
<dbReference type="EMBL" id="DSVQ01000016">
    <property type="protein sequence ID" value="HGT40319.1"/>
    <property type="molecule type" value="Genomic_DNA"/>
</dbReference>